<dbReference type="Pfam" id="PF02738">
    <property type="entry name" value="MoCoBD_1"/>
    <property type="match status" value="1"/>
</dbReference>
<evidence type="ECO:0000256" key="3">
    <source>
        <dbReference type="SAM" id="MobiDB-lite"/>
    </source>
</evidence>
<dbReference type="InterPro" id="IPR046867">
    <property type="entry name" value="AldOxase/xan_DH_MoCoBD2"/>
</dbReference>
<dbReference type="Gene3D" id="3.30.365.10">
    <property type="entry name" value="Aldehyde oxidase/xanthine dehydrogenase, molybdopterin binding domain"/>
    <property type="match status" value="4"/>
</dbReference>
<evidence type="ECO:0000259" key="4">
    <source>
        <dbReference type="SMART" id="SM01008"/>
    </source>
</evidence>
<keyword evidence="1" id="KW-0500">Molybdenum</keyword>
<evidence type="ECO:0000313" key="6">
    <source>
        <dbReference type="Proteomes" id="UP000594015"/>
    </source>
</evidence>
<dbReference type="InterPro" id="IPR036856">
    <property type="entry name" value="Ald_Oxase/Xan_DH_a/b_sf"/>
</dbReference>
<dbReference type="InterPro" id="IPR023393">
    <property type="entry name" value="START-like_dom_sf"/>
</dbReference>
<organism evidence="5 6">
    <name type="scientific">Bradyrhizobium arachidis</name>
    <dbReference type="NCBI Taxonomy" id="858423"/>
    <lineage>
        <taxon>Bacteria</taxon>
        <taxon>Pseudomonadati</taxon>
        <taxon>Pseudomonadota</taxon>
        <taxon>Alphaproteobacteria</taxon>
        <taxon>Hyphomicrobiales</taxon>
        <taxon>Nitrobacteraceae</taxon>
        <taxon>Bradyrhizobium</taxon>
    </lineage>
</organism>
<dbReference type="EMBL" id="CP030050">
    <property type="protein sequence ID" value="QOZ67984.1"/>
    <property type="molecule type" value="Genomic_DNA"/>
</dbReference>
<evidence type="ECO:0000256" key="1">
    <source>
        <dbReference type="ARBA" id="ARBA00022505"/>
    </source>
</evidence>
<dbReference type="Proteomes" id="UP000594015">
    <property type="component" value="Chromosome"/>
</dbReference>
<dbReference type="InterPro" id="IPR000674">
    <property type="entry name" value="Ald_Oxase/Xan_DH_a/b"/>
</dbReference>
<dbReference type="Pfam" id="PF06240">
    <property type="entry name" value="COXG"/>
    <property type="match status" value="1"/>
</dbReference>
<dbReference type="AlphaFoldDB" id="A0AAE7NSM1"/>
<keyword evidence="2" id="KW-0560">Oxidoreductase</keyword>
<dbReference type="GO" id="GO:0005506">
    <property type="term" value="F:iron ion binding"/>
    <property type="evidence" value="ECO:0007669"/>
    <property type="project" value="InterPro"/>
</dbReference>
<dbReference type="Gene3D" id="3.90.1170.50">
    <property type="entry name" value="Aldehyde oxidase/xanthine dehydrogenase, a/b hammerhead"/>
    <property type="match status" value="1"/>
</dbReference>
<feature type="region of interest" description="Disordered" evidence="3">
    <location>
        <begin position="806"/>
        <end position="839"/>
    </location>
</feature>
<dbReference type="KEGG" id="barh:WN72_17955"/>
<dbReference type="InterPro" id="IPR037165">
    <property type="entry name" value="AldOxase/xan_DH_Mopterin-bd_sf"/>
</dbReference>
<dbReference type="SMART" id="SM01008">
    <property type="entry name" value="Ald_Xan_dh_C"/>
    <property type="match status" value="1"/>
</dbReference>
<dbReference type="PANTHER" id="PTHR11908:SF132">
    <property type="entry name" value="ALDEHYDE OXIDASE 1-RELATED"/>
    <property type="match status" value="1"/>
</dbReference>
<protein>
    <submittedName>
        <fullName evidence="5">Xanthine dehydrogenase family protein molybdopterin-binding subunit</fullName>
    </submittedName>
</protein>
<dbReference type="InterPro" id="IPR010419">
    <property type="entry name" value="CO_DH_gsu"/>
</dbReference>
<proteinExistence type="predicted"/>
<dbReference type="InterPro" id="IPR008274">
    <property type="entry name" value="AldOxase/xan_DH_MoCoBD1"/>
</dbReference>
<dbReference type="SUPFAM" id="SSF54665">
    <property type="entry name" value="CO dehydrogenase molybdoprotein N-domain-like"/>
    <property type="match status" value="1"/>
</dbReference>
<sequence length="1000" mass="105857">MLQAVKSANQERGDEPWVGRSIERIEDAALLSGRGRFIDDLGVQPGTLHATILRSPHAHADILSIDTEAAKRLPGVAAVLTGNDVKAVTTSLVVGVKAPVECWPIAMDRVRYVGEPVAVIVATDRARAEDAAELINVEYRPRGAVIDPLGAIAPGAPVLHDGFPGNLASERAFRYGDPEEAFAEAPHRFSIDIKYPRNSCTPIETYGVVASHDAGEDAYEVLANFQGPFSIHTVIARALKVPGNRLRLRTPPDSGGSFGVKQGVFPYIVLIAAAARVTGRPVKWIEDRLEHLTASVSATNRATTLAAAVAADGKILALDWDQVEDCGAHLRAPEPATLYRMHGNLTGAYDIHHVKIRNRVVVTNKTPTGLNRGFGGPQVYFALERLVQRIAIGLGLDPLDVIKRNLIDAGAFPYRTATGALLDSGNYQEAIVRAVEHGRLAELKAKRDEARAQGRLYGIGFTAVVEPSVSNMGYITTVLTAAERRKAGPKNGAQATATVGLDPVGSVTVHVASVPQGQGHRTVLSQVVADVFGLQPKDIRVNTEIDTAKDAWSIASGNYASRFAAAVAGTAKIAAERVAGRLARIAASQLNVEAADIVFAKGFVASRNNPENRIAFSRVAALSHWSPGSLPDDAGQTIRETVFWTPPELTPPDEDDRINSSLCHGFIFDFCGVEIDRVTLETRIDRYVTMHDCGTILHPGMVNGQIRGGFTQALGAALYEEYAYAEDGSFLTGTLADYLLPTTTEVPEPEIFHMETPSPFTPLGAKGVGEGNCMSTPVCIANAVADALGVADITLPLVPARLAELVRGDEPPPPAGGATAPPAREGDRRLRGEGQASVKGAPEQVWAMLLDPATLQSVIPGCQRVDKVTDTHFRADVTLGIGPVTGRYRADVELFDLDPPHAVTLRGGATGALGFGHAEGRITLAPDGNGGTKLTYSYDAAIGGKVASIGGRLLDGATRVIIGQFFTALARKAGGGGAEGGGFSLFALLAKIASLFGGRR</sequence>
<dbReference type="GO" id="GO:0016491">
    <property type="term" value="F:oxidoreductase activity"/>
    <property type="evidence" value="ECO:0007669"/>
    <property type="project" value="UniProtKB-KW"/>
</dbReference>
<dbReference type="RefSeq" id="WP_092217054.1">
    <property type="nucleotide sequence ID" value="NZ_CP030050.1"/>
</dbReference>
<dbReference type="SUPFAM" id="SSF56003">
    <property type="entry name" value="Molybdenum cofactor-binding domain"/>
    <property type="match status" value="1"/>
</dbReference>
<name>A0AAE7NSM1_9BRAD</name>
<reference evidence="5 6" key="1">
    <citation type="submission" date="2018-06" db="EMBL/GenBank/DDBJ databases">
        <title>Comparative genomics of Bradyrhizobium nodulating Arachidis hypogaea.</title>
        <authorList>
            <person name="Li Y."/>
        </authorList>
    </citation>
    <scope>NUCLEOTIDE SEQUENCE [LARGE SCALE GENOMIC DNA]</scope>
    <source>
        <strain evidence="5 6">CCBAU 051107</strain>
    </source>
</reference>
<evidence type="ECO:0000256" key="2">
    <source>
        <dbReference type="ARBA" id="ARBA00023002"/>
    </source>
</evidence>
<dbReference type="Gene3D" id="3.30.530.20">
    <property type="match status" value="1"/>
</dbReference>
<accession>A0AAE7NSM1</accession>
<dbReference type="CDD" id="cd05018">
    <property type="entry name" value="CoxG"/>
    <property type="match status" value="1"/>
</dbReference>
<dbReference type="PANTHER" id="PTHR11908">
    <property type="entry name" value="XANTHINE DEHYDROGENASE"/>
    <property type="match status" value="1"/>
</dbReference>
<dbReference type="Pfam" id="PF20256">
    <property type="entry name" value="MoCoBD_2"/>
    <property type="match status" value="1"/>
</dbReference>
<dbReference type="SUPFAM" id="SSF55961">
    <property type="entry name" value="Bet v1-like"/>
    <property type="match status" value="1"/>
</dbReference>
<gene>
    <name evidence="5" type="ORF">WN72_17955</name>
</gene>
<dbReference type="Pfam" id="PF01315">
    <property type="entry name" value="Ald_Xan_dh_C"/>
    <property type="match status" value="1"/>
</dbReference>
<feature type="domain" description="Aldehyde oxidase/xanthine dehydrogenase a/b hammerhead" evidence="4">
    <location>
        <begin position="32"/>
        <end position="143"/>
    </location>
</feature>
<evidence type="ECO:0000313" key="5">
    <source>
        <dbReference type="EMBL" id="QOZ67984.1"/>
    </source>
</evidence>
<dbReference type="InterPro" id="IPR016208">
    <property type="entry name" value="Ald_Oxase/xanthine_DH-like"/>
</dbReference>